<evidence type="ECO:0000256" key="1">
    <source>
        <dbReference type="SAM" id="MobiDB-lite"/>
    </source>
</evidence>
<evidence type="ECO:0000313" key="4">
    <source>
        <dbReference type="EMBL" id="CAF3840612.1"/>
    </source>
</evidence>
<dbReference type="Proteomes" id="UP000677228">
    <property type="component" value="Unassembled WGS sequence"/>
</dbReference>
<evidence type="ECO:0000313" key="2">
    <source>
        <dbReference type="EMBL" id="CAF1073767.1"/>
    </source>
</evidence>
<accession>A0A814M4S8</accession>
<sequence>MIRPITVIVVIFVIFCYGEHLLGGYTTYSESDRDYEQVKNEIKDLATKSLAEGEDSSSSRIEVTSISKQIVNGMNYRATIQQSSSSKNEDDAKSFTCQFYQSRPELLDDGTIKTQPLQFKECQPVEQADSGESNNNSDESDVSEEQLDSSNENYGGDFY</sequence>
<dbReference type="Proteomes" id="UP000663829">
    <property type="component" value="Unassembled WGS sequence"/>
</dbReference>
<comment type="caution">
    <text evidence="2">The sequence shown here is derived from an EMBL/GenBank/DDBJ whole genome shotgun (WGS) entry which is preliminary data.</text>
</comment>
<organism evidence="2 6">
    <name type="scientific">Didymodactylos carnosus</name>
    <dbReference type="NCBI Taxonomy" id="1234261"/>
    <lineage>
        <taxon>Eukaryota</taxon>
        <taxon>Metazoa</taxon>
        <taxon>Spiralia</taxon>
        <taxon>Gnathifera</taxon>
        <taxon>Rotifera</taxon>
        <taxon>Eurotatoria</taxon>
        <taxon>Bdelloidea</taxon>
        <taxon>Philodinida</taxon>
        <taxon>Philodinidae</taxon>
        <taxon>Didymodactylos</taxon>
    </lineage>
</organism>
<feature type="compositionally biased region" description="Acidic residues" evidence="1">
    <location>
        <begin position="138"/>
        <end position="147"/>
    </location>
</feature>
<gene>
    <name evidence="2" type="ORF">GPM918_LOCUS17411</name>
    <name evidence="3" type="ORF">OVA965_LOCUS35465</name>
    <name evidence="4" type="ORF">SRO942_LOCUS17413</name>
    <name evidence="5" type="ORF">TMI583_LOCUS36431</name>
</gene>
<evidence type="ECO:0000313" key="5">
    <source>
        <dbReference type="EMBL" id="CAF4258754.1"/>
    </source>
</evidence>
<protein>
    <recommendedName>
        <fullName evidence="7">Cystatin domain-containing protein</fullName>
    </recommendedName>
</protein>
<evidence type="ECO:0008006" key="7">
    <source>
        <dbReference type="Google" id="ProtNLM"/>
    </source>
</evidence>
<name>A0A814M4S8_9BILA</name>
<evidence type="ECO:0000313" key="3">
    <source>
        <dbReference type="EMBL" id="CAF1466189.1"/>
    </source>
</evidence>
<dbReference type="Gene3D" id="3.10.450.10">
    <property type="match status" value="1"/>
</dbReference>
<dbReference type="Proteomes" id="UP000681722">
    <property type="component" value="Unassembled WGS sequence"/>
</dbReference>
<dbReference type="EMBL" id="CAJOBA010052801">
    <property type="protein sequence ID" value="CAF4258754.1"/>
    <property type="molecule type" value="Genomic_DNA"/>
</dbReference>
<dbReference type="InterPro" id="IPR046350">
    <property type="entry name" value="Cystatin_sf"/>
</dbReference>
<evidence type="ECO:0000313" key="6">
    <source>
        <dbReference type="Proteomes" id="UP000663829"/>
    </source>
</evidence>
<reference evidence="2" key="1">
    <citation type="submission" date="2021-02" db="EMBL/GenBank/DDBJ databases">
        <authorList>
            <person name="Nowell W R."/>
        </authorList>
    </citation>
    <scope>NUCLEOTIDE SEQUENCE</scope>
</reference>
<keyword evidence="6" id="KW-1185">Reference proteome</keyword>
<dbReference type="AlphaFoldDB" id="A0A814M4S8"/>
<dbReference type="SUPFAM" id="SSF54403">
    <property type="entry name" value="Cystatin/monellin"/>
    <property type="match status" value="1"/>
</dbReference>
<dbReference type="EMBL" id="CAJNOK010030926">
    <property type="protein sequence ID" value="CAF1466189.1"/>
    <property type="molecule type" value="Genomic_DNA"/>
</dbReference>
<dbReference type="EMBL" id="CAJNOQ010004781">
    <property type="protein sequence ID" value="CAF1073767.1"/>
    <property type="molecule type" value="Genomic_DNA"/>
</dbReference>
<feature type="region of interest" description="Disordered" evidence="1">
    <location>
        <begin position="110"/>
        <end position="159"/>
    </location>
</feature>
<dbReference type="Proteomes" id="UP000682733">
    <property type="component" value="Unassembled WGS sequence"/>
</dbReference>
<dbReference type="EMBL" id="CAJOBC010004783">
    <property type="protein sequence ID" value="CAF3840612.1"/>
    <property type="molecule type" value="Genomic_DNA"/>
</dbReference>
<proteinExistence type="predicted"/>